<reference evidence="3 4" key="1">
    <citation type="journal article" date="2019" name="Int. J. Syst. Evol. Microbiol.">
        <title>The Global Catalogue of Microorganisms (GCM) 10K type strain sequencing project: providing services to taxonomists for standard genome sequencing and annotation.</title>
        <authorList>
            <consortium name="The Broad Institute Genomics Platform"/>
            <consortium name="The Broad Institute Genome Sequencing Center for Infectious Disease"/>
            <person name="Wu L."/>
            <person name="Ma J."/>
        </authorList>
    </citation>
    <scope>NUCLEOTIDE SEQUENCE [LARGE SCALE GENOMIC DNA]</scope>
    <source>
        <strain evidence="3 4">JCM 8201</strain>
    </source>
</reference>
<evidence type="ECO:0000313" key="3">
    <source>
        <dbReference type="EMBL" id="GAA2719999.1"/>
    </source>
</evidence>
<dbReference type="Pfam" id="PF14230">
    <property type="entry name" value="DUF4333"/>
    <property type="match status" value="1"/>
</dbReference>
<dbReference type="RefSeq" id="WP_344448637.1">
    <property type="nucleotide sequence ID" value="NZ_BAAATZ010000003.1"/>
</dbReference>
<dbReference type="PROSITE" id="PS51257">
    <property type="entry name" value="PROKAR_LIPOPROTEIN"/>
    <property type="match status" value="1"/>
</dbReference>
<proteinExistence type="predicted"/>
<gene>
    <name evidence="3" type="ORF">GCM10010439_06920</name>
</gene>
<keyword evidence="1" id="KW-0732">Signal</keyword>
<evidence type="ECO:0000259" key="2">
    <source>
        <dbReference type="Pfam" id="PF14230"/>
    </source>
</evidence>
<evidence type="ECO:0000313" key="4">
    <source>
        <dbReference type="Proteomes" id="UP001501842"/>
    </source>
</evidence>
<sequence>MRKLLAPALLGAALLTGLTACDFSVGGTKVAASDVEQQIKDKLGSQLGGITSATCPGDLKGEIGSTLTCTMVTGDGTSRTVNVTVTSVEGSQVNFDMEAPPVG</sequence>
<comment type="caution">
    <text evidence="3">The sequence shown here is derived from an EMBL/GenBank/DDBJ whole genome shotgun (WGS) entry which is preliminary data.</text>
</comment>
<dbReference type="Proteomes" id="UP001501842">
    <property type="component" value="Unassembled WGS sequence"/>
</dbReference>
<organism evidence="3 4">
    <name type="scientific">Actinocorallia aurantiaca</name>
    <dbReference type="NCBI Taxonomy" id="46204"/>
    <lineage>
        <taxon>Bacteria</taxon>
        <taxon>Bacillati</taxon>
        <taxon>Actinomycetota</taxon>
        <taxon>Actinomycetes</taxon>
        <taxon>Streptosporangiales</taxon>
        <taxon>Thermomonosporaceae</taxon>
        <taxon>Actinocorallia</taxon>
    </lineage>
</organism>
<name>A0ABN3TYE5_9ACTN</name>
<dbReference type="EMBL" id="BAAATZ010000003">
    <property type="protein sequence ID" value="GAA2719999.1"/>
    <property type="molecule type" value="Genomic_DNA"/>
</dbReference>
<protein>
    <recommendedName>
        <fullName evidence="2">DUF4333 domain-containing protein</fullName>
    </recommendedName>
</protein>
<evidence type="ECO:0000256" key="1">
    <source>
        <dbReference type="SAM" id="SignalP"/>
    </source>
</evidence>
<feature type="signal peptide" evidence="1">
    <location>
        <begin position="1"/>
        <end position="20"/>
    </location>
</feature>
<dbReference type="InterPro" id="IPR025637">
    <property type="entry name" value="DUF4333"/>
</dbReference>
<accession>A0ABN3TYE5</accession>
<keyword evidence="4" id="KW-1185">Reference proteome</keyword>
<feature type="domain" description="DUF4333" evidence="2">
    <location>
        <begin position="18"/>
        <end position="90"/>
    </location>
</feature>
<feature type="chain" id="PRO_5045432801" description="DUF4333 domain-containing protein" evidence="1">
    <location>
        <begin position="21"/>
        <end position="103"/>
    </location>
</feature>